<reference evidence="1 2" key="1">
    <citation type="submission" date="2016-01" db="EMBL/GenBank/DDBJ databases">
        <title>Whole genome sequencing of Myroides marinus L41.</title>
        <authorList>
            <person name="Hong K.W."/>
        </authorList>
    </citation>
    <scope>NUCLEOTIDE SEQUENCE [LARGE SCALE GENOMIC DNA]</scope>
    <source>
        <strain evidence="1 2">L41</strain>
    </source>
</reference>
<evidence type="ECO:0000313" key="1">
    <source>
        <dbReference type="EMBL" id="KZE81008.1"/>
    </source>
</evidence>
<name>A0A163Z4U9_9FLAO</name>
<dbReference type="EMBL" id="LQNU01000054">
    <property type="protein sequence ID" value="KZE81008.1"/>
    <property type="molecule type" value="Genomic_DNA"/>
</dbReference>
<comment type="caution">
    <text evidence="1">The sequence shown here is derived from an EMBL/GenBank/DDBJ whole genome shotgun (WGS) entry which is preliminary data.</text>
</comment>
<proteinExistence type="predicted"/>
<dbReference type="AlphaFoldDB" id="A0A163Z4U9"/>
<accession>A0A163Z4U9</accession>
<organism evidence="1 2">
    <name type="scientific">Myroides marinus</name>
    <dbReference type="NCBI Taxonomy" id="703342"/>
    <lineage>
        <taxon>Bacteria</taxon>
        <taxon>Pseudomonadati</taxon>
        <taxon>Bacteroidota</taxon>
        <taxon>Flavobacteriia</taxon>
        <taxon>Flavobacteriales</taxon>
        <taxon>Flavobacteriaceae</taxon>
        <taxon>Myroides</taxon>
    </lineage>
</organism>
<sequence length="183" mass="21207">MAINNNEYWSEFSNFIGGGFHEAAYWYSAKTVINYNGFCITFDGFGESKKVYCKFSYGEKIALRIDKRSFINKLINLFISRQKTNDKRFDEQYLVHSPNQGMTSILNSLVRRMYLDLDIAGLFISTGKAGSSEEVLFDNNYELIVYAKGIRSDYEYLKEVLVLFKHLVDNLSSRYNITPVNLE</sequence>
<keyword evidence="2" id="KW-1185">Reference proteome</keyword>
<dbReference type="Proteomes" id="UP000076630">
    <property type="component" value="Unassembled WGS sequence"/>
</dbReference>
<gene>
    <name evidence="1" type="ORF">AV926_09555</name>
</gene>
<dbReference type="OrthoDB" id="262374at2"/>
<evidence type="ECO:0000313" key="2">
    <source>
        <dbReference type="Proteomes" id="UP000076630"/>
    </source>
</evidence>
<dbReference type="RefSeq" id="WP_038986787.1">
    <property type="nucleotide sequence ID" value="NZ_JWJO01000031.1"/>
</dbReference>
<evidence type="ECO:0008006" key="3">
    <source>
        <dbReference type="Google" id="ProtNLM"/>
    </source>
</evidence>
<protein>
    <recommendedName>
        <fullName evidence="3">DUF3137 domain-containing protein</fullName>
    </recommendedName>
</protein>